<feature type="compositionally biased region" description="Polar residues" evidence="1">
    <location>
        <begin position="29"/>
        <end position="48"/>
    </location>
</feature>
<evidence type="ECO:0000313" key="4">
    <source>
        <dbReference type="Proteomes" id="UP001341245"/>
    </source>
</evidence>
<name>A0ABR0TMZ5_AURPU</name>
<dbReference type="Pfam" id="PF08719">
    <property type="entry name" value="NADAR"/>
    <property type="match status" value="1"/>
</dbReference>
<dbReference type="EMBL" id="JASGXD010000006">
    <property type="protein sequence ID" value="KAK6005270.1"/>
    <property type="molecule type" value="Genomic_DNA"/>
</dbReference>
<evidence type="ECO:0000256" key="1">
    <source>
        <dbReference type="SAM" id="MobiDB-lite"/>
    </source>
</evidence>
<gene>
    <name evidence="3" type="ORF">QM012_008049</name>
</gene>
<evidence type="ECO:0000313" key="3">
    <source>
        <dbReference type="EMBL" id="KAK6005270.1"/>
    </source>
</evidence>
<reference evidence="3 4" key="1">
    <citation type="submission" date="2023-11" db="EMBL/GenBank/DDBJ databases">
        <title>Draft genome sequence and annotation of the polyextremotolerant black yeast-like fungus Aureobasidium pullulans NRRL 62042.</title>
        <authorList>
            <person name="Dielentheis-Frenken M.R.E."/>
            <person name="Wibberg D."/>
            <person name="Blank L.M."/>
            <person name="Tiso T."/>
        </authorList>
    </citation>
    <scope>NUCLEOTIDE SEQUENCE [LARGE SCALE GENOMIC DNA]</scope>
    <source>
        <strain evidence="3 4">NRRL 62042</strain>
    </source>
</reference>
<dbReference type="CDD" id="cd15457">
    <property type="entry name" value="NADAR"/>
    <property type="match status" value="1"/>
</dbReference>
<evidence type="ECO:0000259" key="2">
    <source>
        <dbReference type="Pfam" id="PF08719"/>
    </source>
</evidence>
<accession>A0ABR0TMZ5</accession>
<feature type="compositionally biased region" description="Basic and acidic residues" evidence="1">
    <location>
        <begin position="14"/>
        <end position="28"/>
    </location>
</feature>
<dbReference type="Gene3D" id="1.10.357.40">
    <property type="entry name" value="YbiA-like"/>
    <property type="match status" value="1"/>
</dbReference>
<sequence length="225" mass="25925">MVKKNKQFATSKEGPMKAEQSKCEDTTEKMTANTQSSPRDTTGDSTSFEGREKHNKKSVRPPVLFHREFDEPHGYLSQWYISSFTDPSTGQTYNCAEQYMMHQKAVFHHDDTTAASILATPYPKDQKALGRCVANWDEDAWNEIREKIVEEGNYLKFSHNKELRDRLLLTGERELVEASASDRVWGVGFNAKEALSRREEWGTNLLGKCLMRARERIKEDGRRDL</sequence>
<dbReference type="Proteomes" id="UP001341245">
    <property type="component" value="Unassembled WGS sequence"/>
</dbReference>
<keyword evidence="4" id="KW-1185">Reference proteome</keyword>
<dbReference type="InterPro" id="IPR012816">
    <property type="entry name" value="NADAR"/>
</dbReference>
<protein>
    <recommendedName>
        <fullName evidence="2">NADAR domain-containing protein</fullName>
    </recommendedName>
</protein>
<feature type="region of interest" description="Disordered" evidence="1">
    <location>
        <begin position="1"/>
        <end position="61"/>
    </location>
</feature>
<dbReference type="SUPFAM" id="SSF143990">
    <property type="entry name" value="YbiA-like"/>
    <property type="match status" value="1"/>
</dbReference>
<organism evidence="3 4">
    <name type="scientific">Aureobasidium pullulans</name>
    <name type="common">Black yeast</name>
    <name type="synonym">Pullularia pullulans</name>
    <dbReference type="NCBI Taxonomy" id="5580"/>
    <lineage>
        <taxon>Eukaryota</taxon>
        <taxon>Fungi</taxon>
        <taxon>Dikarya</taxon>
        <taxon>Ascomycota</taxon>
        <taxon>Pezizomycotina</taxon>
        <taxon>Dothideomycetes</taxon>
        <taxon>Dothideomycetidae</taxon>
        <taxon>Dothideales</taxon>
        <taxon>Saccotheciaceae</taxon>
        <taxon>Aureobasidium</taxon>
    </lineage>
</organism>
<comment type="caution">
    <text evidence="3">The sequence shown here is derived from an EMBL/GenBank/DDBJ whole genome shotgun (WGS) entry which is preliminary data.</text>
</comment>
<feature type="domain" description="NADAR" evidence="2">
    <location>
        <begin position="65"/>
        <end position="218"/>
    </location>
</feature>
<proteinExistence type="predicted"/>
<dbReference type="InterPro" id="IPR037238">
    <property type="entry name" value="YbiA-like_sf"/>
</dbReference>
<dbReference type="NCBIfam" id="TIGR02464">
    <property type="entry name" value="ribofla_fusion"/>
    <property type="match status" value="1"/>
</dbReference>